<protein>
    <submittedName>
        <fullName evidence="1">Uncharacterized protein</fullName>
    </submittedName>
</protein>
<dbReference type="AlphaFoldDB" id="A0A165PK16"/>
<dbReference type="PROSITE" id="PS51257">
    <property type="entry name" value="PROKAR_LIPOPROTEIN"/>
    <property type="match status" value="1"/>
</dbReference>
<evidence type="ECO:0000313" key="1">
    <source>
        <dbReference type="EMBL" id="KZT68303.1"/>
    </source>
</evidence>
<gene>
    <name evidence="1" type="ORF">DAEQUDRAFT_338755</name>
</gene>
<reference evidence="1 2" key="1">
    <citation type="journal article" date="2016" name="Mol. Biol. Evol.">
        <title>Comparative Genomics of Early-Diverging Mushroom-Forming Fungi Provides Insights into the Origins of Lignocellulose Decay Capabilities.</title>
        <authorList>
            <person name="Nagy L.G."/>
            <person name="Riley R."/>
            <person name="Tritt A."/>
            <person name="Adam C."/>
            <person name="Daum C."/>
            <person name="Floudas D."/>
            <person name="Sun H."/>
            <person name="Yadav J.S."/>
            <person name="Pangilinan J."/>
            <person name="Larsson K.H."/>
            <person name="Matsuura K."/>
            <person name="Barry K."/>
            <person name="Labutti K."/>
            <person name="Kuo R."/>
            <person name="Ohm R.A."/>
            <person name="Bhattacharya S.S."/>
            <person name="Shirouzu T."/>
            <person name="Yoshinaga Y."/>
            <person name="Martin F.M."/>
            <person name="Grigoriev I.V."/>
            <person name="Hibbett D.S."/>
        </authorList>
    </citation>
    <scope>NUCLEOTIDE SEQUENCE [LARGE SCALE GENOMIC DNA]</scope>
    <source>
        <strain evidence="1 2">L-15889</strain>
    </source>
</reference>
<dbReference type="Proteomes" id="UP000076727">
    <property type="component" value="Unassembled WGS sequence"/>
</dbReference>
<keyword evidence="2" id="KW-1185">Reference proteome</keyword>
<organism evidence="1 2">
    <name type="scientific">Daedalea quercina L-15889</name>
    <dbReference type="NCBI Taxonomy" id="1314783"/>
    <lineage>
        <taxon>Eukaryota</taxon>
        <taxon>Fungi</taxon>
        <taxon>Dikarya</taxon>
        <taxon>Basidiomycota</taxon>
        <taxon>Agaricomycotina</taxon>
        <taxon>Agaricomycetes</taxon>
        <taxon>Polyporales</taxon>
        <taxon>Fomitopsis</taxon>
    </lineage>
</organism>
<evidence type="ECO:0000313" key="2">
    <source>
        <dbReference type="Proteomes" id="UP000076727"/>
    </source>
</evidence>
<proteinExistence type="predicted"/>
<sequence length="50" mass="5695">MGIHRPSATPVYEIRWTVTMYIVSVLTSSCSRLQLQPPLWACQFAVRSRG</sequence>
<name>A0A165PK16_9APHY</name>
<accession>A0A165PK16</accession>
<dbReference type="EMBL" id="KV429068">
    <property type="protein sequence ID" value="KZT68303.1"/>
    <property type="molecule type" value="Genomic_DNA"/>
</dbReference>